<evidence type="ECO:0000256" key="2">
    <source>
        <dbReference type="ARBA" id="ARBA00022801"/>
    </source>
</evidence>
<dbReference type="RefSeq" id="WP_037614878.1">
    <property type="nucleotide sequence ID" value="NZ_JAJBHU010000001.1"/>
</dbReference>
<evidence type="ECO:0000313" key="4">
    <source>
        <dbReference type="EMBL" id="KGM37892.1"/>
    </source>
</evidence>
<comment type="caution">
    <text evidence="4">The sequence shown here is derived from an EMBL/GenBank/DDBJ whole genome shotgun (WGS) entry which is preliminary data.</text>
</comment>
<feature type="domain" description="Nudix hydrolase" evidence="3">
    <location>
        <begin position="2"/>
        <end position="138"/>
    </location>
</feature>
<dbReference type="CDD" id="cd02883">
    <property type="entry name" value="NUDIX_Hydrolase"/>
    <property type="match status" value="1"/>
</dbReference>
<dbReference type="Gene3D" id="3.90.79.10">
    <property type="entry name" value="Nucleoside Triphosphate Pyrophosphohydrolase"/>
    <property type="match status" value="1"/>
</dbReference>
<dbReference type="SUPFAM" id="SSF55811">
    <property type="entry name" value="Nudix"/>
    <property type="match status" value="1"/>
</dbReference>
<dbReference type="PROSITE" id="PS51462">
    <property type="entry name" value="NUDIX"/>
    <property type="match status" value="1"/>
</dbReference>
<evidence type="ECO:0000256" key="1">
    <source>
        <dbReference type="ARBA" id="ARBA00001946"/>
    </source>
</evidence>
<dbReference type="PROSITE" id="PS00893">
    <property type="entry name" value="NUDIX_BOX"/>
    <property type="match status" value="1"/>
</dbReference>
<dbReference type="GO" id="GO:0016787">
    <property type="term" value="F:hydrolase activity"/>
    <property type="evidence" value="ECO:0007669"/>
    <property type="project" value="UniProtKB-KW"/>
</dbReference>
<dbReference type="InterPro" id="IPR015797">
    <property type="entry name" value="NUDIX_hydrolase-like_dom_sf"/>
</dbReference>
<protein>
    <submittedName>
        <fullName evidence="4">Putative MutT/NudX family protein (Putative)</fullName>
    </submittedName>
</protein>
<dbReference type="PANTHER" id="PTHR43046">
    <property type="entry name" value="GDP-MANNOSE MANNOSYL HYDROLASE"/>
    <property type="match status" value="1"/>
</dbReference>
<dbReference type="Proteomes" id="UP000030019">
    <property type="component" value="Unassembled WGS sequence"/>
</dbReference>
<organism evidence="4 5">
    <name type="scientific">Streptococcus sinensis</name>
    <dbReference type="NCBI Taxonomy" id="176090"/>
    <lineage>
        <taxon>Bacteria</taxon>
        <taxon>Bacillati</taxon>
        <taxon>Bacillota</taxon>
        <taxon>Bacilli</taxon>
        <taxon>Lactobacillales</taxon>
        <taxon>Streptococcaceae</taxon>
        <taxon>Streptococcus</taxon>
    </lineage>
</organism>
<name>A0A0A0DLU7_9STRE</name>
<dbReference type="Pfam" id="PF00293">
    <property type="entry name" value="NUDIX"/>
    <property type="match status" value="1"/>
</dbReference>
<dbReference type="AlphaFoldDB" id="A0A0A0DLU7"/>
<reference evidence="4 5" key="1">
    <citation type="submission" date="2014-06" db="EMBL/GenBank/DDBJ databases">
        <authorList>
            <person name="Teng J.L."/>
            <person name="Huang Y."/>
            <person name="Tse H."/>
            <person name="Lau S.K."/>
            <person name="Woo P.C."/>
        </authorList>
    </citation>
    <scope>NUCLEOTIDE SEQUENCE [LARGE SCALE GENOMIC DNA]</scope>
    <source>
        <strain evidence="4 5">HKU4</strain>
    </source>
</reference>
<accession>A0A0A0DLU7</accession>
<comment type="cofactor">
    <cofactor evidence="1">
        <name>Mg(2+)</name>
        <dbReference type="ChEBI" id="CHEBI:18420"/>
    </cofactor>
</comment>
<dbReference type="InterPro" id="IPR000086">
    <property type="entry name" value="NUDIX_hydrolase_dom"/>
</dbReference>
<gene>
    <name evidence="4" type="ORF">SSIN_0270</name>
</gene>
<dbReference type="EMBL" id="JPEN01000028">
    <property type="protein sequence ID" value="KGM37892.1"/>
    <property type="molecule type" value="Genomic_DNA"/>
</dbReference>
<evidence type="ECO:0000259" key="3">
    <source>
        <dbReference type="PROSITE" id="PS51462"/>
    </source>
</evidence>
<proteinExistence type="predicted"/>
<dbReference type="eggNOG" id="ENOG5032VXQ">
    <property type="taxonomic scope" value="Bacteria"/>
</dbReference>
<keyword evidence="2" id="KW-0378">Hydrolase</keyword>
<sequence length="138" mass="16088">MPVKLIAHSLIRKNGTFLLIKRSKIKSGRPNVFPNYWDIPGGGVENGELPRDGAIREALEEVNQGIEILKVIHEDSHYDEEKETVYTRIVYESEIMDEREIILDPEEHVDYRWITSLSEMEGQLVVPYLQSIFEEYKI</sequence>
<keyword evidence="5" id="KW-1185">Reference proteome</keyword>
<dbReference type="PATRIC" id="fig|176090.4.peg.269"/>
<evidence type="ECO:0000313" key="5">
    <source>
        <dbReference type="Proteomes" id="UP000030019"/>
    </source>
</evidence>
<dbReference type="InterPro" id="IPR020084">
    <property type="entry name" value="NUDIX_hydrolase_CS"/>
</dbReference>
<dbReference type="PANTHER" id="PTHR43046:SF14">
    <property type="entry name" value="MUTT_NUDIX FAMILY PROTEIN"/>
    <property type="match status" value="1"/>
</dbReference>